<comment type="caution">
    <text evidence="2">The sequence shown here is derived from an EMBL/GenBank/DDBJ whole genome shotgun (WGS) entry which is preliminary data.</text>
</comment>
<dbReference type="EMBL" id="JAACJM010000028">
    <property type="protein sequence ID" value="KAF5365175.1"/>
    <property type="molecule type" value="Genomic_DNA"/>
</dbReference>
<dbReference type="InterPro" id="IPR011333">
    <property type="entry name" value="SKP1/BTB/POZ_sf"/>
</dbReference>
<accession>A0A8H5GI60</accession>
<organism evidence="2 3">
    <name type="scientific">Tetrapyrgos nigripes</name>
    <dbReference type="NCBI Taxonomy" id="182062"/>
    <lineage>
        <taxon>Eukaryota</taxon>
        <taxon>Fungi</taxon>
        <taxon>Dikarya</taxon>
        <taxon>Basidiomycota</taxon>
        <taxon>Agaricomycotina</taxon>
        <taxon>Agaricomycetes</taxon>
        <taxon>Agaricomycetidae</taxon>
        <taxon>Agaricales</taxon>
        <taxon>Marasmiineae</taxon>
        <taxon>Marasmiaceae</taxon>
        <taxon>Tetrapyrgos</taxon>
    </lineage>
</organism>
<dbReference type="Gene3D" id="3.30.710.10">
    <property type="entry name" value="Potassium Channel Kv1.1, Chain A"/>
    <property type="match status" value="1"/>
</dbReference>
<gene>
    <name evidence="2" type="ORF">D9758_005360</name>
</gene>
<feature type="domain" description="BTB" evidence="1">
    <location>
        <begin position="18"/>
        <end position="120"/>
    </location>
</feature>
<sequence length="288" mass="32864">MSEPATPRRDDVYYWELVTFQVEDLLFRVPRHHFQKKSHVFRDMFALPQGDQEPEGNSDANPIKLEGILATEFTSLLRALYPRYITGKMDANIDWKSVLKLATLWEFLELRMSTVDKLSSSQPPMTAWEKIELGRRYFVHNWLRSGYVDLVSQPETLSKEEAETIGYAAAFSISRLREESRKKQRKILSSTRKIGYNNFYTQNYRIGKAHAITLASCSKCGTSAGSSCILCSGCVIELDSTDYNLELPKSEIEGAVNAEFRKELEDVHTEGVKLAYPAQGWMDAVVLK</sequence>
<keyword evidence="3" id="KW-1185">Reference proteome</keyword>
<evidence type="ECO:0000259" key="1">
    <source>
        <dbReference type="Pfam" id="PF00651"/>
    </source>
</evidence>
<proteinExistence type="predicted"/>
<name>A0A8H5GI60_9AGAR</name>
<dbReference type="OrthoDB" id="2593747at2759"/>
<reference evidence="2 3" key="1">
    <citation type="journal article" date="2020" name="ISME J.">
        <title>Uncovering the hidden diversity of litter-decomposition mechanisms in mushroom-forming fungi.</title>
        <authorList>
            <person name="Floudas D."/>
            <person name="Bentzer J."/>
            <person name="Ahren D."/>
            <person name="Johansson T."/>
            <person name="Persson P."/>
            <person name="Tunlid A."/>
        </authorList>
    </citation>
    <scope>NUCLEOTIDE SEQUENCE [LARGE SCALE GENOMIC DNA]</scope>
    <source>
        <strain evidence="2 3">CBS 291.85</strain>
    </source>
</reference>
<dbReference type="InterPro" id="IPR000210">
    <property type="entry name" value="BTB/POZ_dom"/>
</dbReference>
<evidence type="ECO:0000313" key="3">
    <source>
        <dbReference type="Proteomes" id="UP000559256"/>
    </source>
</evidence>
<dbReference type="AlphaFoldDB" id="A0A8H5GI60"/>
<dbReference type="Proteomes" id="UP000559256">
    <property type="component" value="Unassembled WGS sequence"/>
</dbReference>
<protein>
    <recommendedName>
        <fullName evidence="1">BTB domain-containing protein</fullName>
    </recommendedName>
</protein>
<dbReference type="SUPFAM" id="SSF54695">
    <property type="entry name" value="POZ domain"/>
    <property type="match status" value="1"/>
</dbReference>
<dbReference type="Pfam" id="PF00651">
    <property type="entry name" value="BTB"/>
    <property type="match status" value="1"/>
</dbReference>
<evidence type="ECO:0000313" key="2">
    <source>
        <dbReference type="EMBL" id="KAF5365175.1"/>
    </source>
</evidence>